<gene>
    <name evidence="1" type="ORF">MGG_16958</name>
</gene>
<dbReference type="RefSeq" id="XP_003713135.1">
    <property type="nucleotide sequence ID" value="XM_003713087.1"/>
</dbReference>
<reference evidence="1 2" key="1">
    <citation type="journal article" date="2005" name="Nature">
        <title>The genome sequence of the rice blast fungus Magnaporthe grisea.</title>
        <authorList>
            <person name="Dean R.A."/>
            <person name="Talbot N.J."/>
            <person name="Ebbole D.J."/>
            <person name="Farman M.L."/>
            <person name="Mitchell T.K."/>
            <person name="Orbach M.J."/>
            <person name="Thon M."/>
            <person name="Kulkarni R."/>
            <person name="Xu J.R."/>
            <person name="Pan H."/>
            <person name="Read N.D."/>
            <person name="Lee Y.H."/>
            <person name="Carbone I."/>
            <person name="Brown D."/>
            <person name="Oh Y.Y."/>
            <person name="Donofrio N."/>
            <person name="Jeong J.S."/>
            <person name="Soanes D.M."/>
            <person name="Djonovic S."/>
            <person name="Kolomiets E."/>
            <person name="Rehmeyer C."/>
            <person name="Li W."/>
            <person name="Harding M."/>
            <person name="Kim S."/>
            <person name="Lebrun M.H."/>
            <person name="Bohnert H."/>
            <person name="Coughlan S."/>
            <person name="Butler J."/>
            <person name="Calvo S."/>
            <person name="Ma L.J."/>
            <person name="Nicol R."/>
            <person name="Purcell S."/>
            <person name="Nusbaum C."/>
            <person name="Galagan J.E."/>
            <person name="Birren B.W."/>
        </authorList>
    </citation>
    <scope>NUCLEOTIDE SEQUENCE [LARGE SCALE GENOMIC DNA]</scope>
    <source>
        <strain evidence="2">70-15 / ATCC MYA-4617 / FGSC 8958</strain>
    </source>
</reference>
<dbReference type="VEuPathDB" id="FungiDB:MGG_16958"/>
<dbReference type="AlphaFoldDB" id="G4N218"/>
<evidence type="ECO:0000313" key="1">
    <source>
        <dbReference type="EMBL" id="EHA53328.1"/>
    </source>
</evidence>
<dbReference type="EMBL" id="CM001233">
    <property type="protein sequence ID" value="EHA53328.1"/>
    <property type="molecule type" value="Genomic_DNA"/>
</dbReference>
<sequence>MANAEPAACIKIIHNGRALNAIGLTDAIKKQLKFYGITDSKVAVVERLWDRQYGNPRENTPSQALSSQHPHVRVFAQADKVETLYTLPQPTGGSGPGDTAACTPACTRGSEHRIL</sequence>
<organism evidence="1 2">
    <name type="scientific">Pyricularia oryzae (strain 70-15 / ATCC MYA-4617 / FGSC 8958)</name>
    <name type="common">Rice blast fungus</name>
    <name type="synonym">Magnaporthe oryzae</name>
    <dbReference type="NCBI Taxonomy" id="242507"/>
    <lineage>
        <taxon>Eukaryota</taxon>
        <taxon>Fungi</taxon>
        <taxon>Dikarya</taxon>
        <taxon>Ascomycota</taxon>
        <taxon>Pezizomycotina</taxon>
        <taxon>Sordariomycetes</taxon>
        <taxon>Sordariomycetidae</taxon>
        <taxon>Magnaporthales</taxon>
        <taxon>Pyriculariaceae</taxon>
        <taxon>Pyricularia</taxon>
    </lineage>
</organism>
<dbReference type="KEGG" id="mgr:MGG_16958"/>
<keyword evidence="2" id="KW-1185">Reference proteome</keyword>
<protein>
    <submittedName>
        <fullName evidence="1">Uncharacterized protein</fullName>
    </submittedName>
</protein>
<dbReference type="GeneID" id="12986060"/>
<dbReference type="Proteomes" id="UP000009058">
    <property type="component" value="Chromosome 3"/>
</dbReference>
<evidence type="ECO:0000313" key="2">
    <source>
        <dbReference type="Proteomes" id="UP000009058"/>
    </source>
</evidence>
<dbReference type="HOGENOM" id="CLU_2109517_0_0_1"/>
<dbReference type="InParanoid" id="G4N218"/>
<proteinExistence type="predicted"/>
<name>G4N218_PYRO7</name>
<accession>G4N218</accession>
<reference key="2">
    <citation type="submission" date="2011-05" db="EMBL/GenBank/DDBJ databases">
        <title>The Genome Sequence of Magnaporthe oryzae 70-15.</title>
        <authorList>
            <consortium name="The Broad Institute Genome Sequencing Platform"/>
            <person name="Ma L.-J."/>
            <person name="Dead R."/>
            <person name="Young S.K."/>
            <person name="Zeng Q."/>
            <person name="Gargeya S."/>
            <person name="Fitzgerald M."/>
            <person name="Haas B."/>
            <person name="Abouelleil A."/>
            <person name="Alvarado L."/>
            <person name="Arachchi H.M."/>
            <person name="Berlin A."/>
            <person name="Brown A."/>
            <person name="Chapman S.B."/>
            <person name="Chen Z."/>
            <person name="Dunbar C."/>
            <person name="Freedman E."/>
            <person name="Gearin G."/>
            <person name="Gellesch M."/>
            <person name="Goldberg J."/>
            <person name="Griggs A."/>
            <person name="Gujja S."/>
            <person name="Heiman D."/>
            <person name="Howarth C."/>
            <person name="Larson L."/>
            <person name="Lui A."/>
            <person name="MacDonald P.J.P."/>
            <person name="Mehta T."/>
            <person name="Montmayeur A."/>
            <person name="Murphy C."/>
            <person name="Neiman D."/>
            <person name="Pearson M."/>
            <person name="Priest M."/>
            <person name="Roberts A."/>
            <person name="Saif S."/>
            <person name="Shea T."/>
            <person name="Shenoy N."/>
            <person name="Sisk P."/>
            <person name="Stolte C."/>
            <person name="Sykes S."/>
            <person name="Yandava C."/>
            <person name="Wortman J."/>
            <person name="Nusbaum C."/>
            <person name="Birren B."/>
        </authorList>
    </citation>
    <scope>NUCLEOTIDE SEQUENCE</scope>
    <source>
        <strain>70-15</strain>
    </source>
</reference>